<feature type="region of interest" description="Disordered" evidence="1">
    <location>
        <begin position="37"/>
        <end position="108"/>
    </location>
</feature>
<dbReference type="EnsemblProtists" id="HpaT809486">
    <property type="protein sequence ID" value="HpaP809486"/>
    <property type="gene ID" value="HpaG809486"/>
</dbReference>
<dbReference type="VEuPathDB" id="FungiDB:HpaG809486"/>
<protein>
    <submittedName>
        <fullName evidence="2">Uncharacterized protein</fullName>
    </submittedName>
</protein>
<evidence type="ECO:0000256" key="1">
    <source>
        <dbReference type="SAM" id="MobiDB-lite"/>
    </source>
</evidence>
<keyword evidence="3" id="KW-1185">Reference proteome</keyword>
<evidence type="ECO:0000313" key="2">
    <source>
        <dbReference type="EnsemblProtists" id="HpaP809486"/>
    </source>
</evidence>
<reference evidence="2" key="2">
    <citation type="submission" date="2015-06" db="UniProtKB">
        <authorList>
            <consortium name="EnsemblProtists"/>
        </authorList>
    </citation>
    <scope>IDENTIFICATION</scope>
    <source>
        <strain evidence="2">Emoy2</strain>
    </source>
</reference>
<dbReference type="EMBL" id="JH597779">
    <property type="status" value="NOT_ANNOTATED_CDS"/>
    <property type="molecule type" value="Genomic_DNA"/>
</dbReference>
<proteinExistence type="predicted"/>
<accession>M4BSQ2</accession>
<dbReference type="InParanoid" id="M4BSQ2"/>
<organism evidence="2 3">
    <name type="scientific">Hyaloperonospora arabidopsidis (strain Emoy2)</name>
    <name type="common">Downy mildew agent</name>
    <name type="synonym">Peronospora arabidopsidis</name>
    <dbReference type="NCBI Taxonomy" id="559515"/>
    <lineage>
        <taxon>Eukaryota</taxon>
        <taxon>Sar</taxon>
        <taxon>Stramenopiles</taxon>
        <taxon>Oomycota</taxon>
        <taxon>Peronosporomycetes</taxon>
        <taxon>Peronosporales</taxon>
        <taxon>Peronosporaceae</taxon>
        <taxon>Hyaloperonospora</taxon>
    </lineage>
</organism>
<feature type="compositionally biased region" description="Polar residues" evidence="1">
    <location>
        <begin position="92"/>
        <end position="108"/>
    </location>
</feature>
<dbReference type="HOGENOM" id="CLU_2202073_0_0_1"/>
<evidence type="ECO:0000313" key="3">
    <source>
        <dbReference type="Proteomes" id="UP000011713"/>
    </source>
</evidence>
<feature type="compositionally biased region" description="Basic and acidic residues" evidence="1">
    <location>
        <begin position="53"/>
        <end position="67"/>
    </location>
</feature>
<sequence length="108" mass="12771">MPLNWQNKLACCGISYETVNELAMYFECLKRRERQTGQERLNGQAIHGKKGQGRRDQQRPFADWRRDQRNRREHCGTREDYQTDRVYKSARRNTSATKNTASGVRFTS</sequence>
<dbReference type="AlphaFoldDB" id="M4BSQ2"/>
<feature type="compositionally biased region" description="Basic and acidic residues" evidence="1">
    <location>
        <begin position="73"/>
        <end position="87"/>
    </location>
</feature>
<reference evidence="3" key="1">
    <citation type="journal article" date="2010" name="Science">
        <title>Signatures of adaptation to obligate biotrophy in the Hyaloperonospora arabidopsidis genome.</title>
        <authorList>
            <person name="Baxter L."/>
            <person name="Tripathy S."/>
            <person name="Ishaque N."/>
            <person name="Boot N."/>
            <person name="Cabral A."/>
            <person name="Kemen E."/>
            <person name="Thines M."/>
            <person name="Ah-Fong A."/>
            <person name="Anderson R."/>
            <person name="Badejoko W."/>
            <person name="Bittner-Eddy P."/>
            <person name="Boore J.L."/>
            <person name="Chibucos M.C."/>
            <person name="Coates M."/>
            <person name="Dehal P."/>
            <person name="Delehaunty K."/>
            <person name="Dong S."/>
            <person name="Downton P."/>
            <person name="Dumas B."/>
            <person name="Fabro G."/>
            <person name="Fronick C."/>
            <person name="Fuerstenberg S.I."/>
            <person name="Fulton L."/>
            <person name="Gaulin E."/>
            <person name="Govers F."/>
            <person name="Hughes L."/>
            <person name="Humphray S."/>
            <person name="Jiang R.H."/>
            <person name="Judelson H."/>
            <person name="Kamoun S."/>
            <person name="Kyung K."/>
            <person name="Meijer H."/>
            <person name="Minx P."/>
            <person name="Morris P."/>
            <person name="Nelson J."/>
            <person name="Phuntumart V."/>
            <person name="Qutob D."/>
            <person name="Rehmany A."/>
            <person name="Rougon-Cardoso A."/>
            <person name="Ryden P."/>
            <person name="Torto-Alalibo T."/>
            <person name="Studholme D."/>
            <person name="Wang Y."/>
            <person name="Win J."/>
            <person name="Wood J."/>
            <person name="Clifton S.W."/>
            <person name="Rogers J."/>
            <person name="Van den Ackerveken G."/>
            <person name="Jones J.D."/>
            <person name="McDowell J.M."/>
            <person name="Beynon J."/>
            <person name="Tyler B.M."/>
        </authorList>
    </citation>
    <scope>NUCLEOTIDE SEQUENCE [LARGE SCALE GENOMIC DNA]</scope>
    <source>
        <strain evidence="3">Emoy2</strain>
    </source>
</reference>
<dbReference type="Proteomes" id="UP000011713">
    <property type="component" value="Unassembled WGS sequence"/>
</dbReference>
<name>M4BSQ2_HYAAE</name>